<protein>
    <submittedName>
        <fullName evidence="5">Putative global regulator</fullName>
    </submittedName>
</protein>
<dbReference type="PANTHER" id="PTHR22602">
    <property type="entry name" value="TRANSFERASE CAF17, MITOCHONDRIAL-RELATED"/>
    <property type="match status" value="1"/>
</dbReference>
<evidence type="ECO:0000256" key="2">
    <source>
        <dbReference type="SAM" id="MobiDB-lite"/>
    </source>
</evidence>
<dbReference type="Gene3D" id="3.30.1360.120">
    <property type="entry name" value="Probable tRNA modification gtpase trme, domain 1"/>
    <property type="match status" value="2"/>
</dbReference>
<gene>
    <name evidence="5" type="ORF">PSJ8397_01017</name>
</gene>
<proteinExistence type="predicted"/>
<sequence length="261" mass="28133">MTQRTLLRLFGPDARDFLQGLITNDIAKTDQGLVYAALLTPQGKYIADFFVAAHEDGYLVDVASSHAPTLAQRLSMYRLRAKVDIEESTLQVSRGTGPAPSGAMADPRHTALGWRAFRASQTEDSTDWDTLRVAHLIPETGVELTPDTYILEAGFERLNGVDFRKGCYVGQEIAARMKHKTELKKGLVQLTITGTAPVGTEITANGKSVGTLYTQSDGLALAHVRYDRATGQMQAETATLRAVPPSSDPKTPAGGAANTQS</sequence>
<evidence type="ECO:0000259" key="3">
    <source>
        <dbReference type="Pfam" id="PF01571"/>
    </source>
</evidence>
<dbReference type="InterPro" id="IPR027266">
    <property type="entry name" value="TrmE/GcvT-like"/>
</dbReference>
<feature type="domain" description="GCVT N-terminal" evidence="3">
    <location>
        <begin position="8"/>
        <end position="92"/>
    </location>
</feature>
<dbReference type="Pfam" id="PF01571">
    <property type="entry name" value="GCV_T"/>
    <property type="match status" value="1"/>
</dbReference>
<evidence type="ECO:0000313" key="6">
    <source>
        <dbReference type="Proteomes" id="UP000193623"/>
    </source>
</evidence>
<reference evidence="5 6" key="1">
    <citation type="submission" date="2017-03" db="EMBL/GenBank/DDBJ databases">
        <authorList>
            <person name="Afonso C.L."/>
            <person name="Miller P.J."/>
            <person name="Scott M.A."/>
            <person name="Spackman E."/>
            <person name="Goraichik I."/>
            <person name="Dimitrov K.M."/>
            <person name="Suarez D.L."/>
            <person name="Swayne D.E."/>
        </authorList>
    </citation>
    <scope>NUCLEOTIDE SEQUENCE [LARGE SCALE GENOMIC DNA]</scope>
    <source>
        <strain evidence="5 6">CECT 8397</strain>
    </source>
</reference>
<dbReference type="RefSeq" id="WP_085863407.1">
    <property type="nucleotide sequence ID" value="NZ_FWFT01000001.1"/>
</dbReference>
<evidence type="ECO:0000256" key="1">
    <source>
        <dbReference type="ARBA" id="ARBA00022946"/>
    </source>
</evidence>
<feature type="domain" description="CAF17 C-terminal" evidence="4">
    <location>
        <begin position="184"/>
        <end position="247"/>
    </location>
</feature>
<accession>A0A1Y5RT31</accession>
<dbReference type="Pfam" id="PF25455">
    <property type="entry name" value="Beta-barrel_CAF17_C"/>
    <property type="match status" value="1"/>
</dbReference>
<evidence type="ECO:0000259" key="4">
    <source>
        <dbReference type="Pfam" id="PF25455"/>
    </source>
</evidence>
<dbReference type="EMBL" id="FWFT01000001">
    <property type="protein sequence ID" value="SLN23748.1"/>
    <property type="molecule type" value="Genomic_DNA"/>
</dbReference>
<name>A0A1Y5RT31_9RHOB</name>
<dbReference type="AlphaFoldDB" id="A0A1Y5RT31"/>
<keyword evidence="6" id="KW-1185">Reference proteome</keyword>
<dbReference type="NCBIfam" id="TIGR03317">
    <property type="entry name" value="ygfZ_signature"/>
    <property type="match status" value="1"/>
</dbReference>
<dbReference type="SUPFAM" id="SSF103025">
    <property type="entry name" value="Folate-binding domain"/>
    <property type="match status" value="1"/>
</dbReference>
<dbReference type="InterPro" id="IPR057460">
    <property type="entry name" value="CAF17_C"/>
</dbReference>
<feature type="region of interest" description="Disordered" evidence="2">
    <location>
        <begin position="238"/>
        <end position="261"/>
    </location>
</feature>
<dbReference type="InterPro" id="IPR017703">
    <property type="entry name" value="YgfZ/GCV_T_CS"/>
</dbReference>
<dbReference type="InterPro" id="IPR045179">
    <property type="entry name" value="YgfZ/GcvT"/>
</dbReference>
<dbReference type="GO" id="GO:0016226">
    <property type="term" value="P:iron-sulfur cluster assembly"/>
    <property type="evidence" value="ECO:0007669"/>
    <property type="project" value="TreeGrafter"/>
</dbReference>
<organism evidence="5 6">
    <name type="scientific">Pseudooctadecabacter jejudonensis</name>
    <dbReference type="NCBI Taxonomy" id="1391910"/>
    <lineage>
        <taxon>Bacteria</taxon>
        <taxon>Pseudomonadati</taxon>
        <taxon>Pseudomonadota</taxon>
        <taxon>Alphaproteobacteria</taxon>
        <taxon>Rhodobacterales</taxon>
        <taxon>Paracoccaceae</taxon>
        <taxon>Pseudooctadecabacter</taxon>
    </lineage>
</organism>
<dbReference type="Proteomes" id="UP000193623">
    <property type="component" value="Unassembled WGS sequence"/>
</dbReference>
<dbReference type="InterPro" id="IPR006222">
    <property type="entry name" value="GCVT_N"/>
</dbReference>
<dbReference type="PANTHER" id="PTHR22602:SF0">
    <property type="entry name" value="TRANSFERASE CAF17, MITOCHONDRIAL-RELATED"/>
    <property type="match status" value="1"/>
</dbReference>
<dbReference type="OrthoDB" id="9796287at2"/>
<evidence type="ECO:0000313" key="5">
    <source>
        <dbReference type="EMBL" id="SLN23748.1"/>
    </source>
</evidence>
<keyword evidence="1" id="KW-0809">Transit peptide</keyword>